<reference evidence="4" key="2">
    <citation type="submission" date="2020-05" db="UniProtKB">
        <authorList>
            <consortium name="EnsemblMetazoa"/>
        </authorList>
    </citation>
    <scope>IDENTIFICATION</scope>
    <source>
        <strain evidence="4">wikel</strain>
    </source>
</reference>
<dbReference type="EnsemblMetazoa" id="ISCW020400-RA">
    <property type="protein sequence ID" value="ISCW020400-PA"/>
    <property type="gene ID" value="ISCW020400"/>
</dbReference>
<evidence type="ECO:0000313" key="4">
    <source>
        <dbReference type="EnsemblMetazoa" id="ISCW020400-PA"/>
    </source>
</evidence>
<feature type="compositionally biased region" description="Gly residues" evidence="2">
    <location>
        <begin position="106"/>
        <end position="121"/>
    </location>
</feature>
<keyword evidence="5" id="KW-1185">Reference proteome</keyword>
<feature type="region of interest" description="Disordered" evidence="2">
    <location>
        <begin position="1"/>
        <end position="76"/>
    </location>
</feature>
<feature type="coiled-coil region" evidence="1">
    <location>
        <begin position="189"/>
        <end position="216"/>
    </location>
</feature>
<dbReference type="VEuPathDB" id="VectorBase:ISCW020400"/>
<dbReference type="VEuPathDB" id="VectorBase:ISCP_017945"/>
<evidence type="ECO:0000313" key="5">
    <source>
        <dbReference type="Proteomes" id="UP000001555"/>
    </source>
</evidence>
<sequence length="240" mass="26308">MGDPAPRGTLVRSKSLRLPPPGAEPQEGSSPLRRHGSLRLVRAPPPPGMSTSLHSMLPRKAPGHRPRGAAPATEQPWKEHFKRLVQEHDRLQVKYSQLRARLLSQGGKGSLGAPTSGGGPGDLAPIPEDDSPDGELPPAALHARDDLQLQGQLRSAQRAYWDLVESLREGLVLREEQLRGLASKFSRFKQAYEDNYQRATEDIDKLDTMLERVIERPYGAPDTFCGVPILGRTHLVPGPA</sequence>
<name>B7PY58_IXOSC</name>
<dbReference type="VEuPathDB" id="VectorBase:ISCI020400"/>
<dbReference type="EMBL" id="ABJB010214783">
    <property type="status" value="NOT_ANNOTATED_CDS"/>
    <property type="molecule type" value="Genomic_DNA"/>
</dbReference>
<protein>
    <submittedName>
        <fullName evidence="3 4">Uncharacterized protein</fullName>
    </submittedName>
</protein>
<keyword evidence="1" id="KW-0175">Coiled coil</keyword>
<proteinExistence type="predicted"/>
<accession>B7PY58</accession>
<reference evidence="3 5" key="1">
    <citation type="submission" date="2008-03" db="EMBL/GenBank/DDBJ databases">
        <title>Annotation of Ixodes scapularis.</title>
        <authorList>
            <consortium name="Ixodes scapularis Genome Project Consortium"/>
            <person name="Caler E."/>
            <person name="Hannick L.I."/>
            <person name="Bidwell S."/>
            <person name="Joardar V."/>
            <person name="Thiagarajan M."/>
            <person name="Amedeo P."/>
            <person name="Galinsky K.J."/>
            <person name="Schobel S."/>
            <person name="Inman J."/>
            <person name="Hostetler J."/>
            <person name="Miller J."/>
            <person name="Hammond M."/>
            <person name="Megy K."/>
            <person name="Lawson D."/>
            <person name="Kodira C."/>
            <person name="Sutton G."/>
            <person name="Meyer J."/>
            <person name="Hill C.A."/>
            <person name="Birren B."/>
            <person name="Nene V."/>
            <person name="Collins F."/>
            <person name="Alarcon-Chaidez F."/>
            <person name="Wikel S."/>
            <person name="Strausberg R."/>
        </authorList>
    </citation>
    <scope>NUCLEOTIDE SEQUENCE [LARGE SCALE GENOMIC DNA]</scope>
    <source>
        <strain evidence="5">Wikel</strain>
        <strain evidence="3">Wikel colony</strain>
    </source>
</reference>
<dbReference type="OrthoDB" id="6503689at2759"/>
<organism>
    <name type="scientific">Ixodes scapularis</name>
    <name type="common">Black-legged tick</name>
    <name type="synonym">Deer tick</name>
    <dbReference type="NCBI Taxonomy" id="6945"/>
    <lineage>
        <taxon>Eukaryota</taxon>
        <taxon>Metazoa</taxon>
        <taxon>Ecdysozoa</taxon>
        <taxon>Arthropoda</taxon>
        <taxon>Chelicerata</taxon>
        <taxon>Arachnida</taxon>
        <taxon>Acari</taxon>
        <taxon>Parasitiformes</taxon>
        <taxon>Ixodida</taxon>
        <taxon>Ixodoidea</taxon>
        <taxon>Ixodidae</taxon>
        <taxon>Ixodinae</taxon>
        <taxon>Ixodes</taxon>
    </lineage>
</organism>
<dbReference type="EMBL" id="ABJB010699049">
    <property type="status" value="NOT_ANNOTATED_CDS"/>
    <property type="molecule type" value="Genomic_DNA"/>
</dbReference>
<dbReference type="PaxDb" id="6945-B7PY58"/>
<gene>
    <name evidence="3" type="ORF">IscW_ISCW020400</name>
</gene>
<dbReference type="InParanoid" id="B7PY58"/>
<dbReference type="EMBL" id="ABJB010816702">
    <property type="status" value="NOT_ANNOTATED_CDS"/>
    <property type="molecule type" value="Genomic_DNA"/>
</dbReference>
<dbReference type="EMBL" id="DS818114">
    <property type="protein sequence ID" value="EEC11530.1"/>
    <property type="molecule type" value="Genomic_DNA"/>
</dbReference>
<feature type="region of interest" description="Disordered" evidence="2">
    <location>
        <begin position="106"/>
        <end position="139"/>
    </location>
</feature>
<dbReference type="HOGENOM" id="CLU_1157531_0_0_1"/>
<evidence type="ECO:0000256" key="1">
    <source>
        <dbReference type="SAM" id="Coils"/>
    </source>
</evidence>
<evidence type="ECO:0000313" key="3">
    <source>
        <dbReference type="EMBL" id="EEC11530.1"/>
    </source>
</evidence>
<dbReference type="EMBL" id="ABJB010988291">
    <property type="status" value="NOT_ANNOTATED_CDS"/>
    <property type="molecule type" value="Genomic_DNA"/>
</dbReference>
<dbReference type="AlphaFoldDB" id="B7PY58"/>
<dbReference type="Proteomes" id="UP000001555">
    <property type="component" value="Unassembled WGS sequence"/>
</dbReference>
<evidence type="ECO:0000256" key="2">
    <source>
        <dbReference type="SAM" id="MobiDB-lite"/>
    </source>
</evidence>